<accession>A0A5C2SDJ6</accession>
<dbReference type="EMBL" id="ML122270">
    <property type="protein sequence ID" value="RPD59416.1"/>
    <property type="molecule type" value="Genomic_DNA"/>
</dbReference>
<organism evidence="2 3">
    <name type="scientific">Lentinus tigrinus ALCF2SS1-6</name>
    <dbReference type="NCBI Taxonomy" id="1328759"/>
    <lineage>
        <taxon>Eukaryota</taxon>
        <taxon>Fungi</taxon>
        <taxon>Dikarya</taxon>
        <taxon>Basidiomycota</taxon>
        <taxon>Agaricomycotina</taxon>
        <taxon>Agaricomycetes</taxon>
        <taxon>Polyporales</taxon>
        <taxon>Polyporaceae</taxon>
        <taxon>Lentinus</taxon>
    </lineage>
</organism>
<evidence type="ECO:0000256" key="1">
    <source>
        <dbReference type="SAM" id="MobiDB-lite"/>
    </source>
</evidence>
<gene>
    <name evidence="2" type="ORF">L227DRAFT_160471</name>
</gene>
<proteinExistence type="predicted"/>
<protein>
    <submittedName>
        <fullName evidence="2">Uncharacterized protein</fullName>
    </submittedName>
</protein>
<feature type="compositionally biased region" description="Polar residues" evidence="1">
    <location>
        <begin position="61"/>
        <end position="70"/>
    </location>
</feature>
<feature type="compositionally biased region" description="Basic residues" evidence="1">
    <location>
        <begin position="37"/>
        <end position="49"/>
    </location>
</feature>
<keyword evidence="3" id="KW-1185">Reference proteome</keyword>
<feature type="region of interest" description="Disordered" evidence="1">
    <location>
        <begin position="27"/>
        <end position="157"/>
    </location>
</feature>
<evidence type="ECO:0000313" key="2">
    <source>
        <dbReference type="EMBL" id="RPD59416.1"/>
    </source>
</evidence>
<dbReference type="AlphaFoldDB" id="A0A5C2SDJ6"/>
<evidence type="ECO:0000313" key="3">
    <source>
        <dbReference type="Proteomes" id="UP000313359"/>
    </source>
</evidence>
<name>A0A5C2SDJ6_9APHY</name>
<reference evidence="2" key="1">
    <citation type="journal article" date="2018" name="Genome Biol. Evol.">
        <title>Genomics and development of Lentinus tigrinus, a white-rot wood-decaying mushroom with dimorphic fruiting bodies.</title>
        <authorList>
            <person name="Wu B."/>
            <person name="Xu Z."/>
            <person name="Knudson A."/>
            <person name="Carlson A."/>
            <person name="Chen N."/>
            <person name="Kovaka S."/>
            <person name="LaButti K."/>
            <person name="Lipzen A."/>
            <person name="Pennachio C."/>
            <person name="Riley R."/>
            <person name="Schakwitz W."/>
            <person name="Umezawa K."/>
            <person name="Ohm R.A."/>
            <person name="Grigoriev I.V."/>
            <person name="Nagy L.G."/>
            <person name="Gibbons J."/>
            <person name="Hibbett D."/>
        </authorList>
    </citation>
    <scope>NUCLEOTIDE SEQUENCE [LARGE SCALE GENOMIC DNA]</scope>
    <source>
        <strain evidence="2">ALCF2SS1-6</strain>
    </source>
</reference>
<sequence length="157" mass="17769">MCHSEPPRSRELRLYESTRVWHLPCAQVSKSVPPPHMRARSPIHTHRTQLRTQKEVRRASRTVQNQNPAQPSAKRTVGGPSRRANERTKERRRPATQGPEAIPGQEQPGRGRSRSRIYQAKNGKVARRHSTARTQNPGPRLAGWLAGWEAEDGDGLQ</sequence>
<dbReference type="Proteomes" id="UP000313359">
    <property type="component" value="Unassembled WGS sequence"/>
</dbReference>